<accession>A0AAI9TP08</accession>
<evidence type="ECO:0000313" key="1">
    <source>
        <dbReference type="EMBL" id="KAJ9490551.1"/>
    </source>
</evidence>
<name>A0AAI9TP08_PENTH</name>
<gene>
    <name evidence="1" type="ORF">VN97_g2708</name>
</gene>
<reference evidence="1" key="1">
    <citation type="submission" date="2015-06" db="EMBL/GenBank/DDBJ databases">
        <authorList>
            <person name="Nguyen H."/>
        </authorList>
    </citation>
    <scope>NUCLEOTIDE SEQUENCE</scope>
    <source>
        <strain evidence="1">DAOM 180753</strain>
    </source>
</reference>
<dbReference type="AlphaFoldDB" id="A0AAI9TP08"/>
<protein>
    <submittedName>
        <fullName evidence="1">Uncharacterized protein</fullName>
    </submittedName>
</protein>
<proteinExistence type="predicted"/>
<organism evidence="1 2">
    <name type="scientific">Penicillium thymicola</name>
    <dbReference type="NCBI Taxonomy" id="293382"/>
    <lineage>
        <taxon>Eukaryota</taxon>
        <taxon>Fungi</taxon>
        <taxon>Dikarya</taxon>
        <taxon>Ascomycota</taxon>
        <taxon>Pezizomycotina</taxon>
        <taxon>Eurotiomycetes</taxon>
        <taxon>Eurotiomycetidae</taxon>
        <taxon>Eurotiales</taxon>
        <taxon>Aspergillaceae</taxon>
        <taxon>Penicillium</taxon>
    </lineage>
</organism>
<sequence length="77" mass="8628">MQGSVMTGLCAIYGFRSLLSVGENRRRIVMLIKLEMQGFIYPAKTISTLLNCSKQIAKGSVCSKQYACMHGRLFNTY</sequence>
<comment type="caution">
    <text evidence="1">The sequence shown here is derived from an EMBL/GenBank/DDBJ whole genome shotgun (WGS) entry which is preliminary data.</text>
</comment>
<dbReference type="EMBL" id="LACB01000054">
    <property type="protein sequence ID" value="KAJ9490551.1"/>
    <property type="molecule type" value="Genomic_DNA"/>
</dbReference>
<keyword evidence="2" id="KW-1185">Reference proteome</keyword>
<reference evidence="1" key="2">
    <citation type="journal article" date="2016" name="Fungal Biol.">
        <title>Ochratoxin A production by Penicillium thymicola.</title>
        <authorList>
            <person name="Nguyen H.D.T."/>
            <person name="McMullin D.R."/>
            <person name="Ponomareva E."/>
            <person name="Riley R."/>
            <person name="Pomraning K.R."/>
            <person name="Baker S.E."/>
            <person name="Seifert K.A."/>
        </authorList>
    </citation>
    <scope>NUCLEOTIDE SEQUENCE</scope>
    <source>
        <strain evidence="1">DAOM 180753</strain>
    </source>
</reference>
<evidence type="ECO:0000313" key="2">
    <source>
        <dbReference type="Proteomes" id="UP001227192"/>
    </source>
</evidence>
<dbReference type="Proteomes" id="UP001227192">
    <property type="component" value="Unassembled WGS sequence"/>
</dbReference>